<dbReference type="InterPro" id="IPR003759">
    <property type="entry name" value="Cbl-bd_cap"/>
</dbReference>
<evidence type="ECO:0000256" key="4">
    <source>
        <dbReference type="ARBA" id="ARBA00023163"/>
    </source>
</evidence>
<dbReference type="Gene3D" id="3.40.50.280">
    <property type="entry name" value="Cobalamin-binding domain"/>
    <property type="match status" value="1"/>
</dbReference>
<dbReference type="InterPro" id="IPR036594">
    <property type="entry name" value="Meth_synthase_dom"/>
</dbReference>
<dbReference type="RefSeq" id="WP_124908598.1">
    <property type="nucleotide sequence ID" value="NZ_RQJP01000004.1"/>
</dbReference>
<dbReference type="Pfam" id="PF13411">
    <property type="entry name" value="MerR_1"/>
    <property type="match status" value="1"/>
</dbReference>
<keyword evidence="3" id="KW-0238">DNA-binding</keyword>
<keyword evidence="2" id="KW-0805">Transcription regulation</keyword>
<dbReference type="PROSITE" id="PS50937">
    <property type="entry name" value="HTH_MERR_2"/>
    <property type="match status" value="1"/>
</dbReference>
<comment type="caution">
    <text evidence="6">The sequence shown here is derived from an EMBL/GenBank/DDBJ whole genome shotgun (WGS) entry which is preliminary data.</text>
</comment>
<dbReference type="GO" id="GO:0003700">
    <property type="term" value="F:DNA-binding transcription factor activity"/>
    <property type="evidence" value="ECO:0007669"/>
    <property type="project" value="InterPro"/>
</dbReference>
<protein>
    <submittedName>
        <fullName evidence="6">MerR family transcriptional regulator</fullName>
    </submittedName>
</protein>
<dbReference type="Gene3D" id="1.10.1660.10">
    <property type="match status" value="1"/>
</dbReference>
<name>A0A3P1CHW4_9BACT</name>
<dbReference type="Gene3D" id="1.10.1240.10">
    <property type="entry name" value="Methionine synthase domain"/>
    <property type="match status" value="1"/>
</dbReference>
<dbReference type="OrthoDB" id="9800334at2"/>
<accession>A0A3P1CHW4</accession>
<dbReference type="InterPro" id="IPR036724">
    <property type="entry name" value="Cobalamin-bd_sf"/>
</dbReference>
<keyword evidence="7" id="KW-1185">Reference proteome</keyword>
<reference evidence="6 7" key="1">
    <citation type="submission" date="2018-11" db="EMBL/GenBank/DDBJ databases">
        <authorList>
            <person name="Zhou Z."/>
            <person name="Wang G."/>
        </authorList>
    </citation>
    <scope>NUCLEOTIDE SEQUENCE [LARGE SCALE GENOMIC DNA]</scope>
    <source>
        <strain evidence="6 7">KCTC42998</strain>
    </source>
</reference>
<keyword evidence="4" id="KW-0804">Transcription</keyword>
<dbReference type="PANTHER" id="PTHR30204">
    <property type="entry name" value="REDOX-CYCLING DRUG-SENSING TRANSCRIPTIONAL ACTIVATOR SOXR"/>
    <property type="match status" value="1"/>
</dbReference>
<dbReference type="SUPFAM" id="SSF46955">
    <property type="entry name" value="Putative DNA-binding domain"/>
    <property type="match status" value="1"/>
</dbReference>
<gene>
    <name evidence="6" type="ORF">EHT87_20880</name>
</gene>
<dbReference type="SUPFAM" id="SSF52242">
    <property type="entry name" value="Cobalamin (vitamin B12)-binding domain"/>
    <property type="match status" value="1"/>
</dbReference>
<evidence type="ECO:0000313" key="6">
    <source>
        <dbReference type="EMBL" id="RRB12646.1"/>
    </source>
</evidence>
<feature type="domain" description="HTH merR-type" evidence="5">
    <location>
        <begin position="3"/>
        <end position="72"/>
    </location>
</feature>
<evidence type="ECO:0000313" key="7">
    <source>
        <dbReference type="Proteomes" id="UP000274271"/>
    </source>
</evidence>
<evidence type="ECO:0000256" key="2">
    <source>
        <dbReference type="ARBA" id="ARBA00023015"/>
    </source>
</evidence>
<dbReference type="GO" id="GO:0046872">
    <property type="term" value="F:metal ion binding"/>
    <property type="evidence" value="ECO:0007669"/>
    <property type="project" value="InterPro"/>
</dbReference>
<dbReference type="EMBL" id="RQJP01000004">
    <property type="protein sequence ID" value="RRB12646.1"/>
    <property type="molecule type" value="Genomic_DNA"/>
</dbReference>
<dbReference type="GO" id="GO:0031419">
    <property type="term" value="F:cobalamin binding"/>
    <property type="evidence" value="ECO:0007669"/>
    <property type="project" value="InterPro"/>
</dbReference>
<organism evidence="6 7">
    <name type="scientific">Larkinella knui</name>
    <dbReference type="NCBI Taxonomy" id="2025310"/>
    <lineage>
        <taxon>Bacteria</taxon>
        <taxon>Pseudomonadati</taxon>
        <taxon>Bacteroidota</taxon>
        <taxon>Cytophagia</taxon>
        <taxon>Cytophagales</taxon>
        <taxon>Spirosomataceae</taxon>
        <taxon>Larkinella</taxon>
    </lineage>
</organism>
<dbReference type="InterPro" id="IPR009061">
    <property type="entry name" value="DNA-bd_dom_put_sf"/>
</dbReference>
<dbReference type="Proteomes" id="UP000274271">
    <property type="component" value="Unassembled WGS sequence"/>
</dbReference>
<dbReference type="InterPro" id="IPR000551">
    <property type="entry name" value="MerR-type_HTH_dom"/>
</dbReference>
<dbReference type="Pfam" id="PF02607">
    <property type="entry name" value="B12-binding_2"/>
    <property type="match status" value="1"/>
</dbReference>
<dbReference type="PANTHER" id="PTHR30204:SF69">
    <property type="entry name" value="MERR-FAMILY TRANSCRIPTIONAL REGULATOR"/>
    <property type="match status" value="1"/>
</dbReference>
<evidence type="ECO:0000256" key="3">
    <source>
        <dbReference type="ARBA" id="ARBA00023125"/>
    </source>
</evidence>
<dbReference type="CDD" id="cd01104">
    <property type="entry name" value="HTH_MlrA-CarA"/>
    <property type="match status" value="1"/>
</dbReference>
<proteinExistence type="predicted"/>
<dbReference type="AlphaFoldDB" id="A0A3P1CHW4"/>
<keyword evidence="1" id="KW-0678">Repressor</keyword>
<dbReference type="GO" id="GO:0003677">
    <property type="term" value="F:DNA binding"/>
    <property type="evidence" value="ECO:0007669"/>
    <property type="project" value="UniProtKB-KW"/>
</dbReference>
<sequence>MSNYSIKDLEQLSGIKAHTLRIWEQRYNIISPKRTDTNIRTYDDLDLKLVLNISLLKDHGFKISEISKMSLGEMTNEVITISDRKLNYPDQIHALTISMIDLDEDRFEKIISTNILQFGFENTMIYIIYPFLSRIGTLWVTGSIGPAQEHFMSNLIRQKIIVAIDGQVSKQSSTAKKYLLFLPEGELHEIGLLFANYIIRARNNKVIYLGQSLPLSELEFAYNLHKPDYIFASITSSPSNHEVQPYVEKLAGRFPDTQLLFTGYQVVGQDIQTPSNALIINNISDLIRIAST</sequence>
<evidence type="ECO:0000256" key="1">
    <source>
        <dbReference type="ARBA" id="ARBA00022491"/>
    </source>
</evidence>
<evidence type="ECO:0000259" key="5">
    <source>
        <dbReference type="PROSITE" id="PS50937"/>
    </source>
</evidence>
<dbReference type="InterPro" id="IPR047057">
    <property type="entry name" value="MerR_fam"/>
</dbReference>
<dbReference type="SMART" id="SM00422">
    <property type="entry name" value="HTH_MERR"/>
    <property type="match status" value="1"/>
</dbReference>